<name>A0A6C0H2H7_9ZZZZ</name>
<feature type="coiled-coil region" evidence="1">
    <location>
        <begin position="4"/>
        <end position="31"/>
    </location>
</feature>
<accession>A0A6C0H2H7</accession>
<proteinExistence type="predicted"/>
<protein>
    <submittedName>
        <fullName evidence="2">Uncharacterized protein</fullName>
    </submittedName>
</protein>
<sequence length="89" mass="11013">MENNDDLKNENDKLKQRINELEKHLKKYTNSKGHQEYYEKNKETIKKKGNIHLTKLKEENPDKLKEYRRRAYLKRKEKLQKEKEIIENI</sequence>
<dbReference type="EMBL" id="MN739852">
    <property type="protein sequence ID" value="QHT74580.1"/>
    <property type="molecule type" value="Genomic_DNA"/>
</dbReference>
<dbReference type="AlphaFoldDB" id="A0A6C0H2H7"/>
<evidence type="ECO:0000313" key="2">
    <source>
        <dbReference type="EMBL" id="QHT74580.1"/>
    </source>
</evidence>
<organism evidence="2">
    <name type="scientific">viral metagenome</name>
    <dbReference type="NCBI Taxonomy" id="1070528"/>
    <lineage>
        <taxon>unclassified sequences</taxon>
        <taxon>metagenomes</taxon>
        <taxon>organismal metagenomes</taxon>
    </lineage>
</organism>
<keyword evidence="1" id="KW-0175">Coiled coil</keyword>
<evidence type="ECO:0000256" key="1">
    <source>
        <dbReference type="SAM" id="Coils"/>
    </source>
</evidence>
<reference evidence="2" key="1">
    <citation type="journal article" date="2020" name="Nature">
        <title>Giant virus diversity and host interactions through global metagenomics.</title>
        <authorList>
            <person name="Schulz F."/>
            <person name="Roux S."/>
            <person name="Paez-Espino D."/>
            <person name="Jungbluth S."/>
            <person name="Walsh D.A."/>
            <person name="Denef V.J."/>
            <person name="McMahon K.D."/>
            <person name="Konstantinidis K.T."/>
            <person name="Eloe-Fadrosh E.A."/>
            <person name="Kyrpides N.C."/>
            <person name="Woyke T."/>
        </authorList>
    </citation>
    <scope>NUCLEOTIDE SEQUENCE</scope>
    <source>
        <strain evidence="2">GVMAG-M-3300023179-59</strain>
    </source>
</reference>